<protein>
    <submittedName>
        <fullName evidence="2">Iron-sulfur cluster repair di-iron protein, ric</fullName>
    </submittedName>
</protein>
<accession>A0A6G7WGE7</accession>
<dbReference type="PANTHER" id="PTHR36438:SF1">
    <property type="entry name" value="IRON-SULFUR CLUSTER REPAIR PROTEIN YTFE"/>
    <property type="match status" value="1"/>
</dbReference>
<dbReference type="InterPro" id="IPR019903">
    <property type="entry name" value="RIC_family"/>
</dbReference>
<dbReference type="RefSeq" id="WP_166062374.1">
    <property type="nucleotide sequence ID" value="NZ_CP049889.1"/>
</dbReference>
<dbReference type="PANTHER" id="PTHR36438">
    <property type="entry name" value="IRON-SULFUR CLUSTER REPAIR PROTEIN YTFE"/>
    <property type="match status" value="1"/>
</dbReference>
<dbReference type="KEGG" id="jpo:G7058_04165"/>
<name>A0A6G7WGE7_9LACT</name>
<keyword evidence="3" id="KW-1185">Reference proteome</keyword>
<evidence type="ECO:0000313" key="3">
    <source>
        <dbReference type="Proteomes" id="UP000501830"/>
    </source>
</evidence>
<proteinExistence type="predicted"/>
<sequence length="97" mass="11045">MTTVNDYINTNHEKLDLYTTAITRAHGKNHPEAFDVRELYTQVEVKVKAAGADKPNLDSEFEKLREVTNNYTIPKDVCGTYEAVYKSLEEADKLYSA</sequence>
<comment type="subcellular location">
    <subcellularLocation>
        <location evidence="1">Cytoplasm</location>
    </subcellularLocation>
</comment>
<gene>
    <name evidence="2" type="ORF">G7058_04165</name>
</gene>
<organism evidence="2 3">
    <name type="scientific">Jeotgalibaca porci</name>
    <dbReference type="NCBI Taxonomy" id="1868793"/>
    <lineage>
        <taxon>Bacteria</taxon>
        <taxon>Bacillati</taxon>
        <taxon>Bacillota</taxon>
        <taxon>Bacilli</taxon>
        <taxon>Lactobacillales</taxon>
        <taxon>Carnobacteriaceae</taxon>
        <taxon>Jeotgalibaca</taxon>
    </lineage>
</organism>
<dbReference type="GO" id="GO:0005737">
    <property type="term" value="C:cytoplasm"/>
    <property type="evidence" value="ECO:0007669"/>
    <property type="project" value="UniProtKB-SubCell"/>
</dbReference>
<dbReference type="GeneID" id="94552461"/>
<dbReference type="Proteomes" id="UP000501830">
    <property type="component" value="Chromosome"/>
</dbReference>
<evidence type="ECO:0000256" key="1">
    <source>
        <dbReference type="ARBA" id="ARBA00004496"/>
    </source>
</evidence>
<evidence type="ECO:0000313" key="2">
    <source>
        <dbReference type="EMBL" id="QIK51320.1"/>
    </source>
</evidence>
<dbReference type="AlphaFoldDB" id="A0A6G7WGE7"/>
<dbReference type="EMBL" id="CP049889">
    <property type="protein sequence ID" value="QIK51320.1"/>
    <property type="molecule type" value="Genomic_DNA"/>
</dbReference>
<reference evidence="2 3" key="1">
    <citation type="journal article" date="2017" name="Int. J. Syst. Evol. Microbiol.">
        <title>Jeotgalibaca porci sp. nov. and Jeotgalibaca arthritidis sp. nov., isolated from pigs, and emended description of the genus Jeotgalibaca.</title>
        <authorList>
            <person name="Zamora L."/>
            <person name="Perez-Sancho M."/>
            <person name="Dominguez L."/>
            <person name="Fernandez-Garayzabal J.F."/>
            <person name="Vela A.I."/>
        </authorList>
    </citation>
    <scope>NUCLEOTIDE SEQUENCE [LARGE SCALE GENOMIC DNA]</scope>
    <source>
        <strain evidence="2 3">CCUG 69148</strain>
    </source>
</reference>